<evidence type="ECO:0000313" key="5">
    <source>
        <dbReference type="EMBL" id="SPF67869.1"/>
    </source>
</evidence>
<feature type="domain" description="HTH araC/xylS-type" evidence="4">
    <location>
        <begin position="213"/>
        <end position="311"/>
    </location>
</feature>
<keyword evidence="6" id="KW-1185">Reference proteome</keyword>
<dbReference type="Pfam" id="PF01965">
    <property type="entry name" value="DJ-1_PfpI"/>
    <property type="match status" value="1"/>
</dbReference>
<evidence type="ECO:0000259" key="4">
    <source>
        <dbReference type="PROSITE" id="PS01124"/>
    </source>
</evidence>
<dbReference type="InterPro" id="IPR002818">
    <property type="entry name" value="DJ-1/PfpI"/>
</dbReference>
<dbReference type="RefSeq" id="WP_119715082.1">
    <property type="nucleotide sequence ID" value="NZ_OMOH01000003.1"/>
</dbReference>
<dbReference type="PANTHER" id="PTHR43130">
    <property type="entry name" value="ARAC-FAMILY TRANSCRIPTIONAL REGULATOR"/>
    <property type="match status" value="1"/>
</dbReference>
<keyword evidence="3" id="KW-0804">Transcription</keyword>
<protein>
    <submittedName>
        <fullName evidence="5">Homeobox domain-like</fullName>
    </submittedName>
</protein>
<dbReference type="GO" id="GO:0043565">
    <property type="term" value="F:sequence-specific DNA binding"/>
    <property type="evidence" value="ECO:0007669"/>
    <property type="project" value="InterPro"/>
</dbReference>
<sequence>MTRIAVHAFEGIRLFHLAAPLAVFGEVARLGLAEWKTVTWSEDGEPISTAEGLALPEPAGAEAVAAADVVVFCSWPAQFPDASEALVSLIRRAHRAGAVIVGLCLGAFPVAQSGLLDGRRAVTHWAAADRLTETHPHVEVDATALYIDHGDVVTSAGTAAALDACLHMVRDRLGSAAAATVARRLVIAPHREGDQAQYITRPMARSTADGGLGTVVTWVQEHLDQPVTVKDLADVGNMSPRHLARRFQAEFGVSPGEWLRSCRLDEARRLLETTDWPISRVARACGYASPITFRQRFTAAFATTPTAYRRRFTEPPADQQ</sequence>
<dbReference type="PROSITE" id="PS00041">
    <property type="entry name" value="HTH_ARAC_FAMILY_1"/>
    <property type="match status" value="1"/>
</dbReference>
<proteinExistence type="predicted"/>
<dbReference type="SUPFAM" id="SSF46689">
    <property type="entry name" value="Homeodomain-like"/>
    <property type="match status" value="2"/>
</dbReference>
<reference evidence="6" key="1">
    <citation type="submission" date="2018-02" db="EMBL/GenBank/DDBJ databases">
        <authorList>
            <person name="Hornung B."/>
        </authorList>
    </citation>
    <scope>NUCLEOTIDE SEQUENCE [LARGE SCALE GENOMIC DNA]</scope>
</reference>
<dbReference type="OrthoDB" id="3992151at2"/>
<keyword evidence="1" id="KW-0805">Transcription regulation</keyword>
<dbReference type="InterPro" id="IPR018062">
    <property type="entry name" value="HTH_AraC-typ_CS"/>
</dbReference>
<gene>
    <name evidence="5" type="ORF">PROPJV5_0822</name>
</gene>
<name>A0A375I2G7_9ACTN</name>
<dbReference type="SMART" id="SM00342">
    <property type="entry name" value="HTH_ARAC"/>
    <property type="match status" value="1"/>
</dbReference>
<dbReference type="PROSITE" id="PS01124">
    <property type="entry name" value="HTH_ARAC_FAMILY_2"/>
    <property type="match status" value="1"/>
</dbReference>
<dbReference type="AlphaFoldDB" id="A0A375I2G7"/>
<keyword evidence="5" id="KW-0371">Homeobox</keyword>
<dbReference type="InterPro" id="IPR029062">
    <property type="entry name" value="Class_I_gatase-like"/>
</dbReference>
<accession>A0A375I2G7</accession>
<dbReference type="Proteomes" id="UP000265962">
    <property type="component" value="Unassembled WGS sequence"/>
</dbReference>
<dbReference type="Gene3D" id="1.10.10.60">
    <property type="entry name" value="Homeodomain-like"/>
    <property type="match status" value="1"/>
</dbReference>
<evidence type="ECO:0000313" key="6">
    <source>
        <dbReference type="Proteomes" id="UP000265962"/>
    </source>
</evidence>
<dbReference type="InterPro" id="IPR052158">
    <property type="entry name" value="INH-QAR"/>
</dbReference>
<dbReference type="GO" id="GO:0003700">
    <property type="term" value="F:DNA-binding transcription factor activity"/>
    <property type="evidence" value="ECO:0007669"/>
    <property type="project" value="InterPro"/>
</dbReference>
<dbReference type="EMBL" id="OMOH01000003">
    <property type="protein sequence ID" value="SPF67869.1"/>
    <property type="molecule type" value="Genomic_DNA"/>
</dbReference>
<dbReference type="Pfam" id="PF12833">
    <property type="entry name" value="HTH_18"/>
    <property type="match status" value="1"/>
</dbReference>
<dbReference type="InterPro" id="IPR018060">
    <property type="entry name" value="HTH_AraC"/>
</dbReference>
<evidence type="ECO:0000256" key="2">
    <source>
        <dbReference type="ARBA" id="ARBA00023125"/>
    </source>
</evidence>
<dbReference type="PANTHER" id="PTHR43130:SF3">
    <property type="entry name" value="HTH-TYPE TRANSCRIPTIONAL REGULATOR RV1931C"/>
    <property type="match status" value="1"/>
</dbReference>
<dbReference type="InterPro" id="IPR009057">
    <property type="entry name" value="Homeodomain-like_sf"/>
</dbReference>
<dbReference type="SUPFAM" id="SSF52317">
    <property type="entry name" value="Class I glutamine amidotransferase-like"/>
    <property type="match status" value="1"/>
</dbReference>
<dbReference type="Gene3D" id="3.40.50.880">
    <property type="match status" value="1"/>
</dbReference>
<organism evidence="5 6">
    <name type="scientific">Propionibacterium ruminifibrarum</name>
    <dbReference type="NCBI Taxonomy" id="1962131"/>
    <lineage>
        <taxon>Bacteria</taxon>
        <taxon>Bacillati</taxon>
        <taxon>Actinomycetota</taxon>
        <taxon>Actinomycetes</taxon>
        <taxon>Propionibacteriales</taxon>
        <taxon>Propionibacteriaceae</taxon>
        <taxon>Propionibacterium</taxon>
    </lineage>
</organism>
<dbReference type="CDD" id="cd03137">
    <property type="entry name" value="GATase1_AraC_1"/>
    <property type="match status" value="1"/>
</dbReference>
<keyword evidence="2 5" id="KW-0238">DNA-binding</keyword>
<evidence type="ECO:0000256" key="3">
    <source>
        <dbReference type="ARBA" id="ARBA00023163"/>
    </source>
</evidence>
<evidence type="ECO:0000256" key="1">
    <source>
        <dbReference type="ARBA" id="ARBA00023015"/>
    </source>
</evidence>